<evidence type="ECO:0008006" key="2">
    <source>
        <dbReference type="Google" id="ProtNLM"/>
    </source>
</evidence>
<organism evidence="1">
    <name type="scientific">Minutocellus polymorphus</name>
    <dbReference type="NCBI Taxonomy" id="265543"/>
    <lineage>
        <taxon>Eukaryota</taxon>
        <taxon>Sar</taxon>
        <taxon>Stramenopiles</taxon>
        <taxon>Ochrophyta</taxon>
        <taxon>Bacillariophyta</taxon>
        <taxon>Mediophyceae</taxon>
        <taxon>Cymatosirophycidae</taxon>
        <taxon>Cymatosirales</taxon>
        <taxon>Cymatosiraceae</taxon>
        <taxon>Minutocellus</taxon>
    </lineage>
</organism>
<dbReference type="InterPro" id="IPR019410">
    <property type="entry name" value="Methyltransf_16"/>
</dbReference>
<reference evidence="1" key="1">
    <citation type="submission" date="2021-01" db="EMBL/GenBank/DDBJ databases">
        <authorList>
            <person name="Corre E."/>
            <person name="Pelletier E."/>
            <person name="Niang G."/>
            <person name="Scheremetjew M."/>
            <person name="Finn R."/>
            <person name="Kale V."/>
            <person name="Holt S."/>
            <person name="Cochrane G."/>
            <person name="Meng A."/>
            <person name="Brown T."/>
            <person name="Cohen L."/>
        </authorList>
    </citation>
    <scope>NUCLEOTIDE SEQUENCE</scope>
    <source>
        <strain evidence="1">CCMP3303</strain>
    </source>
</reference>
<dbReference type="PANTHER" id="PTHR14614">
    <property type="entry name" value="HEPATOCELLULAR CARCINOMA-ASSOCIATED ANTIGEN"/>
    <property type="match status" value="1"/>
</dbReference>
<proteinExistence type="predicted"/>
<dbReference type="PANTHER" id="PTHR14614:SF109">
    <property type="entry name" value="RIBOSOMAL LYSINE N-METHYLTRANSFERASE 5"/>
    <property type="match status" value="1"/>
</dbReference>
<sequence length="345" mass="38384">MEEEQHEHLDEPLGIADAMMRRGDHLRMLRMMAEQDEAERVAVQSNVSSGTSDCSPALEQDEYETLPTSGGSKLLHYDSYLRHQRYHDDLKHVDYHYIDYGDCGGSQQAGGRLVIRQQKDLGKGGICWDAAFILAEHLIACEEEWKKVDPNNDSDCNATQTTLCELGAGTGLAGFMIAKACRDSRVFVTDLPELLDLMKANFDLNFVNCKCGGASSEAGVEEDFSILRQKFGEDLFRSEGIAEAKVLRWGVKSDYEGAPFDVVFGADVVASLYDPIALANTFSDLCGPQSLIYLSYKGRLDGPHLLFEAELKRLFRVVERIVHPNIHSRNKNPGVCILKAWGKNG</sequence>
<evidence type="ECO:0000313" key="1">
    <source>
        <dbReference type="EMBL" id="CAD8378487.1"/>
    </source>
</evidence>
<dbReference type="InterPro" id="IPR029063">
    <property type="entry name" value="SAM-dependent_MTases_sf"/>
</dbReference>
<gene>
    <name evidence="1" type="ORF">MPOL1434_LOCUS10057</name>
</gene>
<dbReference type="EMBL" id="HBEJ01017239">
    <property type="protein sequence ID" value="CAD8378487.1"/>
    <property type="molecule type" value="Transcribed_RNA"/>
</dbReference>
<protein>
    <recommendedName>
        <fullName evidence="2">Calmodulin-lysine N-methyltransferase</fullName>
    </recommendedName>
</protein>
<dbReference type="Gene3D" id="3.40.50.150">
    <property type="entry name" value="Vaccinia Virus protein VP39"/>
    <property type="match status" value="1"/>
</dbReference>
<dbReference type="AlphaFoldDB" id="A0A7S0AYW1"/>
<accession>A0A7S0AYW1</accession>
<name>A0A7S0AYW1_9STRA</name>
<dbReference type="SUPFAM" id="SSF53335">
    <property type="entry name" value="S-adenosyl-L-methionine-dependent methyltransferases"/>
    <property type="match status" value="1"/>
</dbReference>
<dbReference type="Pfam" id="PF10294">
    <property type="entry name" value="Methyltransf_16"/>
    <property type="match status" value="1"/>
</dbReference>